<reference evidence="1" key="1">
    <citation type="submission" date="2020-06" db="EMBL/GenBank/DDBJ databases">
        <authorList>
            <person name="Li T."/>
            <person name="Hu X."/>
            <person name="Zhang T."/>
            <person name="Song X."/>
            <person name="Zhang H."/>
            <person name="Dai N."/>
            <person name="Sheng W."/>
            <person name="Hou X."/>
            <person name="Wei L."/>
        </authorList>
    </citation>
    <scope>NUCLEOTIDE SEQUENCE</scope>
    <source>
        <strain evidence="1">KEN8</strain>
        <tissue evidence="1">Leaf</tissue>
    </source>
</reference>
<protein>
    <submittedName>
        <fullName evidence="1">Uncharacterized protein</fullName>
    </submittedName>
</protein>
<proteinExistence type="predicted"/>
<dbReference type="EMBL" id="JACGWM010000016">
    <property type="protein sequence ID" value="KAL0322268.1"/>
    <property type="molecule type" value="Genomic_DNA"/>
</dbReference>
<dbReference type="AlphaFoldDB" id="A0AAW2LVL0"/>
<reference evidence="1" key="2">
    <citation type="journal article" date="2024" name="Plant">
        <title>Genomic evolution and insights into agronomic trait innovations of Sesamum species.</title>
        <authorList>
            <person name="Miao H."/>
            <person name="Wang L."/>
            <person name="Qu L."/>
            <person name="Liu H."/>
            <person name="Sun Y."/>
            <person name="Le M."/>
            <person name="Wang Q."/>
            <person name="Wei S."/>
            <person name="Zheng Y."/>
            <person name="Lin W."/>
            <person name="Duan Y."/>
            <person name="Cao H."/>
            <person name="Xiong S."/>
            <person name="Wang X."/>
            <person name="Wei L."/>
            <person name="Li C."/>
            <person name="Ma Q."/>
            <person name="Ju M."/>
            <person name="Zhao R."/>
            <person name="Li G."/>
            <person name="Mu C."/>
            <person name="Tian Q."/>
            <person name="Mei H."/>
            <person name="Zhang T."/>
            <person name="Gao T."/>
            <person name="Zhang H."/>
        </authorList>
    </citation>
    <scope>NUCLEOTIDE SEQUENCE</scope>
    <source>
        <strain evidence="1">KEN8</strain>
    </source>
</reference>
<evidence type="ECO:0000313" key="1">
    <source>
        <dbReference type="EMBL" id="KAL0322268.1"/>
    </source>
</evidence>
<dbReference type="PANTHER" id="PTHR34222:SF79">
    <property type="entry name" value="RETROVIRUS-RELATED POL POLYPROTEIN FROM TRANSPOSON TNT 1-94"/>
    <property type="match status" value="1"/>
</dbReference>
<name>A0AAW2LVL0_9LAMI</name>
<comment type="caution">
    <text evidence="1">The sequence shown here is derived from an EMBL/GenBank/DDBJ whole genome shotgun (WGS) entry which is preliminary data.</text>
</comment>
<organism evidence="1">
    <name type="scientific">Sesamum calycinum</name>
    <dbReference type="NCBI Taxonomy" id="2727403"/>
    <lineage>
        <taxon>Eukaryota</taxon>
        <taxon>Viridiplantae</taxon>
        <taxon>Streptophyta</taxon>
        <taxon>Embryophyta</taxon>
        <taxon>Tracheophyta</taxon>
        <taxon>Spermatophyta</taxon>
        <taxon>Magnoliopsida</taxon>
        <taxon>eudicotyledons</taxon>
        <taxon>Gunneridae</taxon>
        <taxon>Pentapetalae</taxon>
        <taxon>asterids</taxon>
        <taxon>lamiids</taxon>
        <taxon>Lamiales</taxon>
        <taxon>Pedaliaceae</taxon>
        <taxon>Sesamum</taxon>
    </lineage>
</organism>
<accession>A0AAW2LVL0</accession>
<dbReference type="PANTHER" id="PTHR34222">
    <property type="entry name" value="GAG_PRE-INTEGRS DOMAIN-CONTAINING PROTEIN"/>
    <property type="match status" value="1"/>
</dbReference>
<gene>
    <name evidence="1" type="ORF">Scaly_2523200</name>
</gene>
<sequence length="165" mass="19183">MVTSWIWNSISKDILEAFMYASSSQELWLELQRRSVNLSTKESYNTNFAYLAVGKENRRGYNDKRIQKCRQFVDKRSLTCDHCHKSGHSKESCFKLFGVPEWYKNLPEQSKRSAGVKNFAAAVGTFPNTKGFNQPQNNAPNHDNLTTMMAEMLQLMKDKLCYWIH</sequence>